<evidence type="ECO:0000256" key="2">
    <source>
        <dbReference type="ARBA" id="ARBA00022695"/>
    </source>
</evidence>
<dbReference type="EMBL" id="UINC01144090">
    <property type="protein sequence ID" value="SVD33387.1"/>
    <property type="molecule type" value="Genomic_DNA"/>
</dbReference>
<dbReference type="Gene3D" id="3.90.550.10">
    <property type="entry name" value="Spore Coat Polysaccharide Biosynthesis Protein SpsA, Chain A"/>
    <property type="match status" value="1"/>
</dbReference>
<dbReference type="GO" id="GO:0016779">
    <property type="term" value="F:nucleotidyltransferase activity"/>
    <property type="evidence" value="ECO:0007669"/>
    <property type="project" value="UniProtKB-KW"/>
</dbReference>
<organism evidence="4">
    <name type="scientific">marine metagenome</name>
    <dbReference type="NCBI Taxonomy" id="408172"/>
    <lineage>
        <taxon>unclassified sequences</taxon>
        <taxon>metagenomes</taxon>
        <taxon>ecological metagenomes</taxon>
    </lineage>
</organism>
<reference evidence="4" key="1">
    <citation type="submission" date="2018-05" db="EMBL/GenBank/DDBJ databases">
        <authorList>
            <person name="Lanie J.A."/>
            <person name="Ng W.-L."/>
            <person name="Kazmierczak K.M."/>
            <person name="Andrzejewski T.M."/>
            <person name="Davidsen T.M."/>
            <person name="Wayne K.J."/>
            <person name="Tettelin H."/>
            <person name="Glass J.I."/>
            <person name="Rusch D."/>
            <person name="Podicherti R."/>
            <person name="Tsui H.-C.T."/>
            <person name="Winkler M.E."/>
        </authorList>
    </citation>
    <scope>NUCLEOTIDE SEQUENCE</scope>
</reference>
<evidence type="ECO:0000259" key="3">
    <source>
        <dbReference type="Pfam" id="PF12804"/>
    </source>
</evidence>
<accession>A0A382UH56</accession>
<sequence>MKVVVLSAGTGSRLWPHTSDQPKSMVKFIGRPLIDYQLRVFQECGLDDISIVVGHCSESVIAPNCELIYNPQFLTANMVVSLFMAEEVFDGRHDVIVSYGDIVFEQHIIRRLLDSDGAVSVVIDVNWYDYWSARMS</sequence>
<feature type="non-terminal residue" evidence="4">
    <location>
        <position position="1"/>
    </location>
</feature>
<feature type="non-terminal residue" evidence="4">
    <location>
        <position position="136"/>
    </location>
</feature>
<dbReference type="AlphaFoldDB" id="A0A382UH56"/>
<protein>
    <recommendedName>
        <fullName evidence="3">MobA-like NTP transferase domain-containing protein</fullName>
    </recommendedName>
</protein>
<evidence type="ECO:0000256" key="1">
    <source>
        <dbReference type="ARBA" id="ARBA00022679"/>
    </source>
</evidence>
<keyword evidence="2" id="KW-0548">Nucleotidyltransferase</keyword>
<name>A0A382UH56_9ZZZZ</name>
<dbReference type="PANTHER" id="PTHR43584:SF8">
    <property type="entry name" value="N-ACETYLMURAMATE ALPHA-1-PHOSPHATE URIDYLYLTRANSFERASE"/>
    <property type="match status" value="1"/>
</dbReference>
<dbReference type="InterPro" id="IPR029044">
    <property type="entry name" value="Nucleotide-diphossugar_trans"/>
</dbReference>
<keyword evidence="1" id="KW-0808">Transferase</keyword>
<dbReference type="InterPro" id="IPR025877">
    <property type="entry name" value="MobA-like_NTP_Trfase"/>
</dbReference>
<feature type="domain" description="MobA-like NTP transferase" evidence="3">
    <location>
        <begin position="3"/>
        <end position="115"/>
    </location>
</feature>
<dbReference type="InterPro" id="IPR050065">
    <property type="entry name" value="GlmU-like"/>
</dbReference>
<dbReference type="PANTHER" id="PTHR43584">
    <property type="entry name" value="NUCLEOTIDYL TRANSFERASE"/>
    <property type="match status" value="1"/>
</dbReference>
<dbReference type="SUPFAM" id="SSF53448">
    <property type="entry name" value="Nucleotide-diphospho-sugar transferases"/>
    <property type="match status" value="1"/>
</dbReference>
<dbReference type="Pfam" id="PF12804">
    <property type="entry name" value="NTP_transf_3"/>
    <property type="match status" value="1"/>
</dbReference>
<evidence type="ECO:0000313" key="4">
    <source>
        <dbReference type="EMBL" id="SVD33387.1"/>
    </source>
</evidence>
<proteinExistence type="predicted"/>
<gene>
    <name evidence="4" type="ORF">METZ01_LOCUS386241</name>
</gene>